<protein>
    <submittedName>
        <fullName evidence="1">Uncharacterized protein</fullName>
    </submittedName>
</protein>
<reference evidence="1 2" key="1">
    <citation type="submission" date="2018-05" db="EMBL/GenBank/DDBJ databases">
        <title>Genomic Encyclopedia of Type Strains, Phase IV (KMG-IV): sequencing the most valuable type-strain genomes for metagenomic binning, comparative biology and taxonomic classification.</title>
        <authorList>
            <person name="Goeker M."/>
        </authorList>
    </citation>
    <scope>NUCLEOTIDE SEQUENCE [LARGE SCALE GENOMIC DNA]</scope>
    <source>
        <strain evidence="1 2">DSM 44704</strain>
    </source>
</reference>
<keyword evidence="2" id="KW-1185">Reference proteome</keyword>
<dbReference type="AlphaFoldDB" id="A0A318KCG1"/>
<organism evidence="1 2">
    <name type="scientific">Nocardia tenerifensis</name>
    <dbReference type="NCBI Taxonomy" id="228006"/>
    <lineage>
        <taxon>Bacteria</taxon>
        <taxon>Bacillati</taxon>
        <taxon>Actinomycetota</taxon>
        <taxon>Actinomycetes</taxon>
        <taxon>Mycobacteriales</taxon>
        <taxon>Nocardiaceae</taxon>
        <taxon>Nocardia</taxon>
    </lineage>
</organism>
<comment type="caution">
    <text evidence="1">The sequence shown here is derived from an EMBL/GenBank/DDBJ whole genome shotgun (WGS) entry which is preliminary data.</text>
</comment>
<dbReference type="EMBL" id="QJKF01000001">
    <property type="protein sequence ID" value="PXX71816.1"/>
    <property type="molecule type" value="Genomic_DNA"/>
</dbReference>
<accession>A0A318KCG1</accession>
<evidence type="ECO:0000313" key="1">
    <source>
        <dbReference type="EMBL" id="PXX71816.1"/>
    </source>
</evidence>
<dbReference type="Proteomes" id="UP000247569">
    <property type="component" value="Unassembled WGS sequence"/>
</dbReference>
<evidence type="ECO:0000313" key="2">
    <source>
        <dbReference type="Proteomes" id="UP000247569"/>
    </source>
</evidence>
<gene>
    <name evidence="1" type="ORF">DFR70_1011250</name>
</gene>
<proteinExistence type="predicted"/>
<name>A0A318KCG1_9NOCA</name>
<sequence>MPAKISKRPYDSLHSTARRPERHILYGAGRRSNRAELITRSSSSSGAPLSRARRSLDPALSLRIRTVSRALEAVRIPRESAGFWLTAVSGRSVVARVVVVSDSGVGGVSSGYARLVYY</sequence>